<evidence type="ECO:0000256" key="1">
    <source>
        <dbReference type="ARBA" id="ARBA00004141"/>
    </source>
</evidence>
<name>A0A6H1UB91_9GAMM</name>
<dbReference type="Gene3D" id="1.20.1540.10">
    <property type="entry name" value="Rhomboid-like"/>
    <property type="match status" value="1"/>
</dbReference>
<dbReference type="SUPFAM" id="SSF144091">
    <property type="entry name" value="Rhomboid-like"/>
    <property type="match status" value="1"/>
</dbReference>
<organism evidence="7 8">
    <name type="scientific">Ferrimonas lipolytica</name>
    <dbReference type="NCBI Taxonomy" id="2724191"/>
    <lineage>
        <taxon>Bacteria</taxon>
        <taxon>Pseudomonadati</taxon>
        <taxon>Pseudomonadota</taxon>
        <taxon>Gammaproteobacteria</taxon>
        <taxon>Alteromonadales</taxon>
        <taxon>Ferrimonadaceae</taxon>
        <taxon>Ferrimonas</taxon>
    </lineage>
</organism>
<evidence type="ECO:0000313" key="8">
    <source>
        <dbReference type="Proteomes" id="UP000501602"/>
    </source>
</evidence>
<keyword evidence="4 5" id="KW-0472">Membrane</keyword>
<proteinExistence type="predicted"/>
<evidence type="ECO:0000256" key="3">
    <source>
        <dbReference type="ARBA" id="ARBA00022989"/>
    </source>
</evidence>
<keyword evidence="7" id="KW-0378">Hydrolase</keyword>
<dbReference type="Pfam" id="PF01694">
    <property type="entry name" value="Rhomboid"/>
    <property type="match status" value="1"/>
</dbReference>
<evidence type="ECO:0000259" key="6">
    <source>
        <dbReference type="Pfam" id="PF01694"/>
    </source>
</evidence>
<comment type="subcellular location">
    <subcellularLocation>
        <location evidence="1">Membrane</location>
        <topology evidence="1">Multi-pass membrane protein</topology>
    </subcellularLocation>
</comment>
<feature type="domain" description="Peptidase S54 rhomboid" evidence="6">
    <location>
        <begin position="45"/>
        <end position="187"/>
    </location>
</feature>
<dbReference type="InterPro" id="IPR023826">
    <property type="entry name" value="Rhom-like_SP_proteobac"/>
</dbReference>
<dbReference type="NCBIfam" id="TIGR03902">
    <property type="entry name" value="rhom_GG_sort"/>
    <property type="match status" value="1"/>
</dbReference>
<dbReference type="InterPro" id="IPR035952">
    <property type="entry name" value="Rhomboid-like_sf"/>
</dbReference>
<reference evidence="7 8" key="1">
    <citation type="submission" date="2020-04" db="EMBL/GenBank/DDBJ databases">
        <title>Ferrimonas sp. S7 isolated from sea water.</title>
        <authorList>
            <person name="Bae S.S."/>
            <person name="Baek K."/>
        </authorList>
    </citation>
    <scope>NUCLEOTIDE SEQUENCE [LARGE SCALE GENOMIC DNA]</scope>
    <source>
        <strain evidence="7 8">S7</strain>
    </source>
</reference>
<dbReference type="EMBL" id="CP051180">
    <property type="protein sequence ID" value="QIZ76325.1"/>
    <property type="molecule type" value="Genomic_DNA"/>
</dbReference>
<gene>
    <name evidence="7" type="primary">rrtA</name>
    <name evidence="7" type="ORF">HER31_05180</name>
</gene>
<evidence type="ECO:0000256" key="4">
    <source>
        <dbReference type="ARBA" id="ARBA00023136"/>
    </source>
</evidence>
<dbReference type="RefSeq" id="WP_168659585.1">
    <property type="nucleotide sequence ID" value="NZ_CP051180.1"/>
</dbReference>
<feature type="transmembrane region" description="Helical" evidence="5">
    <location>
        <begin position="86"/>
        <end position="106"/>
    </location>
</feature>
<keyword evidence="2 5" id="KW-0812">Transmembrane</keyword>
<feature type="transmembrane region" description="Helical" evidence="5">
    <location>
        <begin position="112"/>
        <end position="131"/>
    </location>
</feature>
<feature type="transmembrane region" description="Helical" evidence="5">
    <location>
        <begin position="12"/>
        <end position="29"/>
    </location>
</feature>
<dbReference type="GO" id="GO:0016020">
    <property type="term" value="C:membrane"/>
    <property type="evidence" value="ECO:0007669"/>
    <property type="project" value="UniProtKB-SubCell"/>
</dbReference>
<dbReference type="InterPro" id="IPR022764">
    <property type="entry name" value="Peptidase_S54_rhomboid_dom"/>
</dbReference>
<dbReference type="AlphaFoldDB" id="A0A6H1UB91"/>
<feature type="transmembrane region" description="Helical" evidence="5">
    <location>
        <begin position="175"/>
        <end position="194"/>
    </location>
</feature>
<protein>
    <submittedName>
        <fullName evidence="7">Rhombosortase</fullName>
        <ecNumber evidence="7">3.4.21.-</ecNumber>
    </submittedName>
</protein>
<keyword evidence="8" id="KW-1185">Reference proteome</keyword>
<evidence type="ECO:0000256" key="2">
    <source>
        <dbReference type="ARBA" id="ARBA00022692"/>
    </source>
</evidence>
<keyword evidence="3 5" id="KW-1133">Transmembrane helix</keyword>
<dbReference type="Proteomes" id="UP000501602">
    <property type="component" value="Chromosome"/>
</dbReference>
<sequence length="202" mass="23019">MTKGNSWPTWSQLALPLSLCFMALILATMPELKDNLDWSRVDIEQGQYWRLVTGHLLHTNSYHLWMNLGGLWLIFGLHQPYYGDRTIWLVTLAMMLIISTGIYVWVADTWRYVGLSGLLHGLFTWGALLDIKCQWRSGWLLLAGVIAKVSWENVVGANASTTALIDSRIAVESHLLGVIAALVLFLLFQLTNYWRNCRLANR</sequence>
<dbReference type="KEGG" id="fes:HER31_05180"/>
<accession>A0A6H1UB91</accession>
<dbReference type="GO" id="GO:0004252">
    <property type="term" value="F:serine-type endopeptidase activity"/>
    <property type="evidence" value="ECO:0007669"/>
    <property type="project" value="InterPro"/>
</dbReference>
<evidence type="ECO:0000256" key="5">
    <source>
        <dbReference type="SAM" id="Phobius"/>
    </source>
</evidence>
<evidence type="ECO:0000313" key="7">
    <source>
        <dbReference type="EMBL" id="QIZ76325.1"/>
    </source>
</evidence>
<dbReference type="EC" id="3.4.21.-" evidence="7"/>